<evidence type="ECO:0000256" key="1">
    <source>
        <dbReference type="ARBA" id="ARBA00022729"/>
    </source>
</evidence>
<proteinExistence type="predicted"/>
<evidence type="ECO:0000259" key="4">
    <source>
        <dbReference type="PROSITE" id="PS50927"/>
    </source>
</evidence>
<keyword evidence="2" id="KW-1015">Disulfide bond</keyword>
<keyword evidence="5" id="KW-0418">Kinase</keyword>
<feature type="domain" description="Bulb-type lectin" evidence="4">
    <location>
        <begin position="101"/>
        <end position="222"/>
    </location>
</feature>
<dbReference type="Pfam" id="PF01453">
    <property type="entry name" value="B_lectin"/>
    <property type="match status" value="1"/>
</dbReference>
<dbReference type="CDD" id="cd00028">
    <property type="entry name" value="B_lectin"/>
    <property type="match status" value="1"/>
</dbReference>
<dbReference type="SMART" id="SM00108">
    <property type="entry name" value="B_lectin"/>
    <property type="match status" value="1"/>
</dbReference>
<name>A0A438GV99_VITVI</name>
<sequence>MLPRGDIEMLLCVQELAKDRPSISIVVSMLCSEIAHLPPPKPPAYSERQITIDRVLQEPKLVFSEPSNCYKRPSPVEIRCECVMVSRVNASCLFWTASHATNTITSTQFIKDPEIMVSNGSLFKMGFFSPGNSTKRYFGIWYNTTSLFTVIWISNRENPLNDSSGIVMVSEDGNLLVLNGQKDIFWSSNVSNAAPNSSAQLLDSGNLVLQDKNSGRITWQSFQHPSHAFLQKMQLSENMKTGEKKALTSWKSPSDPAVGSFSVGIHPSNIS</sequence>
<keyword evidence="1" id="KW-0732">Signal</keyword>
<dbReference type="PANTHER" id="PTHR32444">
    <property type="entry name" value="BULB-TYPE LECTIN DOMAIN-CONTAINING PROTEIN"/>
    <property type="match status" value="1"/>
</dbReference>
<comment type="caution">
    <text evidence="5">The sequence shown here is derived from an EMBL/GenBank/DDBJ whole genome shotgun (WGS) entry which is preliminary data.</text>
</comment>
<protein>
    <submittedName>
        <fullName evidence="5">G-type lectin S-receptor-like serine/threonine-protein kinase</fullName>
    </submittedName>
</protein>
<evidence type="ECO:0000256" key="3">
    <source>
        <dbReference type="ARBA" id="ARBA00023180"/>
    </source>
</evidence>
<dbReference type="InterPro" id="IPR036426">
    <property type="entry name" value="Bulb-type_lectin_dom_sf"/>
</dbReference>
<dbReference type="Gene3D" id="2.90.10.10">
    <property type="entry name" value="Bulb-type lectin domain"/>
    <property type="match status" value="1"/>
</dbReference>
<dbReference type="EMBL" id="QGNW01000334">
    <property type="protein sequence ID" value="RVW76136.1"/>
    <property type="molecule type" value="Genomic_DNA"/>
</dbReference>
<dbReference type="Proteomes" id="UP000288805">
    <property type="component" value="Unassembled WGS sequence"/>
</dbReference>
<keyword evidence="5" id="KW-0808">Transferase</keyword>
<dbReference type="PROSITE" id="PS50927">
    <property type="entry name" value="BULB_LECTIN"/>
    <property type="match status" value="1"/>
</dbReference>
<evidence type="ECO:0000313" key="6">
    <source>
        <dbReference type="Proteomes" id="UP000288805"/>
    </source>
</evidence>
<keyword evidence="3" id="KW-0325">Glycoprotein</keyword>
<dbReference type="AlphaFoldDB" id="A0A438GV99"/>
<keyword evidence="5" id="KW-0675">Receptor</keyword>
<evidence type="ECO:0000256" key="2">
    <source>
        <dbReference type="ARBA" id="ARBA00023157"/>
    </source>
</evidence>
<dbReference type="FunFam" id="2.90.10.10:FF:000001">
    <property type="entry name" value="G-type lectin S-receptor-like serine/threonine-protein kinase"/>
    <property type="match status" value="1"/>
</dbReference>
<evidence type="ECO:0000313" key="5">
    <source>
        <dbReference type="EMBL" id="RVW76136.1"/>
    </source>
</evidence>
<dbReference type="PANTHER" id="PTHR32444:SF198">
    <property type="entry name" value="BULB-TYPE LECTIN DOMAIN-CONTAINING PROTEIN"/>
    <property type="match status" value="1"/>
</dbReference>
<dbReference type="SUPFAM" id="SSF51110">
    <property type="entry name" value="alpha-D-mannose-specific plant lectins"/>
    <property type="match status" value="1"/>
</dbReference>
<dbReference type="InterPro" id="IPR001480">
    <property type="entry name" value="Bulb-type_lectin_dom"/>
</dbReference>
<dbReference type="GO" id="GO:0030246">
    <property type="term" value="F:carbohydrate binding"/>
    <property type="evidence" value="ECO:0007669"/>
    <property type="project" value="UniProtKB-KW"/>
</dbReference>
<accession>A0A438GV99</accession>
<gene>
    <name evidence="5" type="primary">VvCHDp001203_7</name>
    <name evidence="5" type="ORF">CK203_044249</name>
</gene>
<keyword evidence="5" id="KW-0430">Lectin</keyword>
<dbReference type="GO" id="GO:0016301">
    <property type="term" value="F:kinase activity"/>
    <property type="evidence" value="ECO:0007669"/>
    <property type="project" value="UniProtKB-KW"/>
</dbReference>
<organism evidence="5 6">
    <name type="scientific">Vitis vinifera</name>
    <name type="common">Grape</name>
    <dbReference type="NCBI Taxonomy" id="29760"/>
    <lineage>
        <taxon>Eukaryota</taxon>
        <taxon>Viridiplantae</taxon>
        <taxon>Streptophyta</taxon>
        <taxon>Embryophyta</taxon>
        <taxon>Tracheophyta</taxon>
        <taxon>Spermatophyta</taxon>
        <taxon>Magnoliopsida</taxon>
        <taxon>eudicotyledons</taxon>
        <taxon>Gunneridae</taxon>
        <taxon>Pentapetalae</taxon>
        <taxon>rosids</taxon>
        <taxon>Vitales</taxon>
        <taxon>Vitaceae</taxon>
        <taxon>Viteae</taxon>
        <taxon>Vitis</taxon>
    </lineage>
</organism>
<reference evidence="5 6" key="1">
    <citation type="journal article" date="2018" name="PLoS Genet.">
        <title>Population sequencing reveals clonal diversity and ancestral inbreeding in the grapevine cultivar Chardonnay.</title>
        <authorList>
            <person name="Roach M.J."/>
            <person name="Johnson D.L."/>
            <person name="Bohlmann J."/>
            <person name="van Vuuren H.J."/>
            <person name="Jones S.J."/>
            <person name="Pretorius I.S."/>
            <person name="Schmidt S.A."/>
            <person name="Borneman A.R."/>
        </authorList>
    </citation>
    <scope>NUCLEOTIDE SEQUENCE [LARGE SCALE GENOMIC DNA]</scope>
    <source>
        <strain evidence="6">cv. Chardonnay</strain>
        <tissue evidence="5">Leaf</tissue>
    </source>
</reference>